<dbReference type="HOGENOM" id="CLU_2467757_0_0_11"/>
<sequence>MLDPDASKIWHAITIRGGTVGLADEIAIPTGQNPQAVHGQIVAFVDALVATGVLFSARLPHRGEPYKPLPAPACTVTEHDCAEEGCLL</sequence>
<dbReference type="AlphaFoldDB" id="V6JNV3"/>
<keyword evidence="2" id="KW-1185">Reference proteome</keyword>
<evidence type="ECO:0000313" key="2">
    <source>
        <dbReference type="Proteomes" id="UP000017984"/>
    </source>
</evidence>
<dbReference type="RefSeq" id="WP_023553915.1">
    <property type="nucleotide sequence ID" value="NZ_CM002285.1"/>
</dbReference>
<gene>
    <name evidence="1" type="ORF">M878_45170</name>
</gene>
<organism evidence="1 2">
    <name type="scientific">Streptomyces roseochromogenus subsp. oscitans DS 12.976</name>
    <dbReference type="NCBI Taxonomy" id="1352936"/>
    <lineage>
        <taxon>Bacteria</taxon>
        <taxon>Bacillati</taxon>
        <taxon>Actinomycetota</taxon>
        <taxon>Actinomycetes</taxon>
        <taxon>Kitasatosporales</taxon>
        <taxon>Streptomycetaceae</taxon>
        <taxon>Streptomyces</taxon>
    </lineage>
</organism>
<dbReference type="STRING" id="1352936.M878_45170"/>
<evidence type="ECO:0000313" key="1">
    <source>
        <dbReference type="EMBL" id="EST18514.1"/>
    </source>
</evidence>
<dbReference type="EMBL" id="AWQX01000391">
    <property type="protein sequence ID" value="EST18514.1"/>
    <property type="molecule type" value="Genomic_DNA"/>
</dbReference>
<name>V6JNV3_STRRC</name>
<accession>V6JNV3</accession>
<dbReference type="OrthoDB" id="4302776at2"/>
<proteinExistence type="predicted"/>
<protein>
    <submittedName>
        <fullName evidence="1">Uncharacterized protein</fullName>
    </submittedName>
</protein>
<dbReference type="Proteomes" id="UP000017984">
    <property type="component" value="Chromosome"/>
</dbReference>
<dbReference type="PATRIC" id="fig|1352936.5.peg.9385"/>
<reference evidence="1 2" key="1">
    <citation type="journal article" date="2014" name="Genome Announc.">
        <title>Draft Genome Sequence of Streptomyces roseochromogenes subsp. oscitans DS 12.976, Producer of the Aminocoumarin Antibiotic Clorobiocin.</title>
        <authorList>
            <person name="Ruckert C."/>
            <person name="Kalinowski J."/>
            <person name="Heide L."/>
            <person name="Apel A.K."/>
        </authorList>
    </citation>
    <scope>NUCLEOTIDE SEQUENCE [LARGE SCALE GENOMIC DNA]</scope>
    <source>
        <strain evidence="1 2">DS 12.976</strain>
    </source>
</reference>
<comment type="caution">
    <text evidence="1">The sequence shown here is derived from an EMBL/GenBank/DDBJ whole genome shotgun (WGS) entry which is preliminary data.</text>
</comment>